<name>A0A914YM11_9BILA</name>
<proteinExistence type="predicted"/>
<accession>A0A914YM11</accession>
<reference evidence="2" key="1">
    <citation type="submission" date="2022-11" db="UniProtKB">
        <authorList>
            <consortium name="WormBaseParasite"/>
        </authorList>
    </citation>
    <scope>IDENTIFICATION</scope>
</reference>
<dbReference type="AlphaFoldDB" id="A0A914YM11"/>
<evidence type="ECO:0000313" key="1">
    <source>
        <dbReference type="Proteomes" id="UP000887577"/>
    </source>
</evidence>
<sequence>MAVAEAGDLEALDLAPRQIRHVDVEDGVSRQRIGLEPGNDLHRSARGGLEMFRIVVAGNQRDRHRRQPEEATFHRRRDGAGVDHVIAEVGGIVDAGHDNVRFELEQPGQRQVHAVGRSAGHRDGVMVDALEADRQVQGQRIAGAGAITVGRDHRDLVSGLAQHRSKHPDACGVDAIVVTDQDSHLRFNRLIFQEFDSVTVQCGRDRRTPLRKPSTLQGHRLLCRMRAAGPTLSAVMTDIEPS</sequence>
<evidence type="ECO:0000313" key="2">
    <source>
        <dbReference type="WBParaSite" id="PSU_v2.g21365.t1"/>
    </source>
</evidence>
<keyword evidence="1" id="KW-1185">Reference proteome</keyword>
<dbReference type="WBParaSite" id="PSU_v2.g21365.t1">
    <property type="protein sequence ID" value="PSU_v2.g21365.t1"/>
    <property type="gene ID" value="PSU_v2.g21365"/>
</dbReference>
<dbReference type="Proteomes" id="UP000887577">
    <property type="component" value="Unplaced"/>
</dbReference>
<organism evidence="1 2">
    <name type="scientific">Panagrolaimus superbus</name>
    <dbReference type="NCBI Taxonomy" id="310955"/>
    <lineage>
        <taxon>Eukaryota</taxon>
        <taxon>Metazoa</taxon>
        <taxon>Ecdysozoa</taxon>
        <taxon>Nematoda</taxon>
        <taxon>Chromadorea</taxon>
        <taxon>Rhabditida</taxon>
        <taxon>Tylenchina</taxon>
        <taxon>Panagrolaimomorpha</taxon>
        <taxon>Panagrolaimoidea</taxon>
        <taxon>Panagrolaimidae</taxon>
        <taxon>Panagrolaimus</taxon>
    </lineage>
</organism>
<protein>
    <submittedName>
        <fullName evidence="2">Uncharacterized protein</fullName>
    </submittedName>
</protein>